<keyword evidence="10 16" id="KW-0472">Membrane</keyword>
<evidence type="ECO:0000259" key="19">
    <source>
        <dbReference type="PROSITE" id="PS50026"/>
    </source>
</evidence>
<feature type="domain" description="EGF-like" evidence="19">
    <location>
        <begin position="234"/>
        <end position="267"/>
    </location>
</feature>
<dbReference type="SMART" id="SM00181">
    <property type="entry name" value="EGF"/>
    <property type="match status" value="10"/>
</dbReference>
<dbReference type="Pfam" id="PF07657">
    <property type="entry name" value="MNNL"/>
    <property type="match status" value="1"/>
</dbReference>
<evidence type="ECO:0000256" key="17">
    <source>
        <dbReference type="SAM" id="Phobius"/>
    </source>
</evidence>
<dbReference type="FunFam" id="2.10.25.10:FF:000018">
    <property type="entry name" value="Delta-like 1"/>
    <property type="match status" value="1"/>
</dbReference>
<dbReference type="InterPro" id="IPR009030">
    <property type="entry name" value="Growth_fac_rcpt_cys_sf"/>
</dbReference>
<keyword evidence="8 16" id="KW-0677">Repeat</keyword>
<evidence type="ECO:0000256" key="12">
    <source>
        <dbReference type="ARBA" id="ARBA00023180"/>
    </source>
</evidence>
<feature type="domain" description="EGF-like" evidence="19">
    <location>
        <begin position="536"/>
        <end position="572"/>
    </location>
</feature>
<dbReference type="Pfam" id="PF00008">
    <property type="entry name" value="EGF"/>
    <property type="match status" value="4"/>
</dbReference>
<dbReference type="PROSITE" id="PS51051">
    <property type="entry name" value="DSL"/>
    <property type="match status" value="1"/>
</dbReference>
<feature type="domain" description="EGF-like" evidence="19">
    <location>
        <begin position="462"/>
        <end position="497"/>
    </location>
</feature>
<comment type="caution">
    <text evidence="21">The sequence shown here is derived from an EMBL/GenBank/DDBJ whole genome shotgun (WGS) entry which is preliminary data.</text>
</comment>
<comment type="caution">
    <text evidence="14">Lacks conserved residue(s) required for the propagation of feature annotation.</text>
</comment>
<dbReference type="CDD" id="cd00054">
    <property type="entry name" value="EGF_CA"/>
    <property type="match status" value="4"/>
</dbReference>
<feature type="domain" description="DSL" evidence="20">
    <location>
        <begin position="192"/>
        <end position="233"/>
    </location>
</feature>
<dbReference type="GO" id="GO:0007219">
    <property type="term" value="P:Notch signaling pathway"/>
    <property type="evidence" value="ECO:0007669"/>
    <property type="project" value="InterPro"/>
</dbReference>
<dbReference type="InterPro" id="IPR011651">
    <property type="entry name" value="Notch_ligand_N"/>
</dbReference>
<dbReference type="InterPro" id="IPR001774">
    <property type="entry name" value="DSL"/>
</dbReference>
<keyword evidence="9 16" id="KW-1133">Transmembrane helix</keyword>
<feature type="domain" description="EGF-like" evidence="19">
    <location>
        <begin position="301"/>
        <end position="341"/>
    </location>
</feature>
<name>A0A4S2M377_OPIFE</name>
<dbReference type="GO" id="GO:0005737">
    <property type="term" value="C:cytoplasm"/>
    <property type="evidence" value="ECO:0007669"/>
    <property type="project" value="UniProtKB-SubCell"/>
</dbReference>
<feature type="disulfide bond" evidence="15">
    <location>
        <begin position="224"/>
        <end position="233"/>
    </location>
</feature>
<feature type="chain" id="PRO_5020936434" description="Delta-like protein" evidence="18">
    <location>
        <begin position="24"/>
        <end position="1000"/>
    </location>
</feature>
<evidence type="ECO:0000256" key="15">
    <source>
        <dbReference type="PROSITE-ProRule" id="PRU00377"/>
    </source>
</evidence>
<keyword evidence="6 16" id="KW-0812">Transmembrane</keyword>
<sequence length="1000" mass="110416">MGIKITLFSHLICLSVLFLHCCANHLATFSLKILEFQNNERRRLDGTCCGKVKTSEQNFSVCVVECSLEFRICLEPFSIPVSLTDRTPYAGPCVYGEGTTGHWGNTDMQYTFSEAPTHRINITLSWPLSFAVIIEAYDMITLNKRYLIDRAVHRSLLRPVSNFPGHTGVGVKEWHHVTTTTQVSGYTFSMRLACQPDHYNNTCTKICLKNSTQYICDSNGDKLCEPGWSGSQCDTPICKVGCHPNHGSCLQPGECECAIGWQGPYCDECVKYPGCKHGTCDDAPFTCRCLPNWGGPFCDQDLDYCSRHQPCKNGGICKNEPTAGKQFSCSCPKEFTGEFCETKLAPCTWSPCKRGRCVPKGADNYRCECEPGWRGDHCEKNIDYCVKNSCLNGGICQDLDGVGFRCLCPPGFKGANCQIRSPCGNSRCVHARDCTQLIPPVNGVEYSCLCQPGWTGQFCDQNIDDCVDKCQNGGTCHDLVDDFYCTCAKGFYGRHCEINRECTSEPCQNNGICHEITGGYRCECPNGFTGHNCEIATNGCSPNPCQNTAYCYTVPNGFYCKCSSKHYGQFCEHERPYCGPAGCAVVTDPCLTSIQSRSSVYPSLTQTTLQNDTALSGETHAEFCGYWSCFRAVGQSDPFACKADEVCHILSSGGEGECFVPPCYLRTICLNTSQSIPAQLRRMIPDMYPGPAMPGCRPNAAHLNNRCARIILQFSKARLPYGVTVGDVCMSVRQLPTTLRHREKQEEAKNFGMSCDLRATYTKEQGNAIEITISADDDQLQVGPDGQEHSFSHLLAYNISKDIAQKAATNITMRKDELGPLWTDETMPLPPFSQLLVTNQLDKYWHRVLLGVVEIHVDTMVLREKDFGSPILIPLVCSLILAAAVICTIFICAYAQRKHHQLLLKYASSVAPNNDPSANAKLLTQNVDNNMRQAGKSTNRMARPVSKAQIQPHFAAVVPVSSVARISSETRIPGPAPSLLRSMERECEAPSAAHVRPIVV</sequence>
<dbReference type="SMART" id="SM00051">
    <property type="entry name" value="DSL"/>
    <property type="match status" value="1"/>
</dbReference>
<dbReference type="InterPro" id="IPR018097">
    <property type="entry name" value="EGF_Ca-bd_CS"/>
</dbReference>
<dbReference type="STRING" id="147828.A0A4S2M377"/>
<evidence type="ECO:0000256" key="4">
    <source>
        <dbReference type="ARBA" id="ARBA00022490"/>
    </source>
</evidence>
<evidence type="ECO:0000313" key="21">
    <source>
        <dbReference type="EMBL" id="TGZ70740.1"/>
    </source>
</evidence>
<feature type="disulfide bond" evidence="14">
    <location>
        <begin position="347"/>
        <end position="357"/>
    </location>
</feature>
<keyword evidence="22" id="KW-1185">Reference proteome</keyword>
<dbReference type="Pfam" id="PF12661">
    <property type="entry name" value="hEGF"/>
    <property type="match status" value="1"/>
</dbReference>
<evidence type="ECO:0000256" key="1">
    <source>
        <dbReference type="ARBA" id="ARBA00004479"/>
    </source>
</evidence>
<dbReference type="PROSITE" id="PS01187">
    <property type="entry name" value="EGF_CA"/>
    <property type="match status" value="1"/>
</dbReference>
<keyword evidence="3 16" id="KW-0217">Developmental protein</keyword>
<dbReference type="Proteomes" id="UP000308267">
    <property type="component" value="Unassembled WGS sequence"/>
</dbReference>
<dbReference type="SMART" id="SM00179">
    <property type="entry name" value="EGF_CA"/>
    <property type="match status" value="7"/>
</dbReference>
<dbReference type="PANTHER" id="PTHR24033">
    <property type="entry name" value="EGF-LIKE DOMAIN-CONTAINING PROTEIN"/>
    <property type="match status" value="1"/>
</dbReference>
<feature type="disulfide bond" evidence="15">
    <location>
        <begin position="194"/>
        <end position="203"/>
    </location>
</feature>
<dbReference type="EMBL" id="SJOL01005156">
    <property type="protein sequence ID" value="TGZ70740.1"/>
    <property type="molecule type" value="Genomic_DNA"/>
</dbReference>
<dbReference type="PROSITE" id="PS00010">
    <property type="entry name" value="ASX_HYDROXYL"/>
    <property type="match status" value="1"/>
</dbReference>
<feature type="domain" description="EGF-like" evidence="19">
    <location>
        <begin position="343"/>
        <end position="379"/>
    </location>
</feature>
<feature type="disulfide bond" evidence="14">
    <location>
        <begin position="408"/>
        <end position="417"/>
    </location>
</feature>
<gene>
    <name evidence="21" type="ORF">CRM22_003025</name>
</gene>
<keyword evidence="11 14" id="KW-1015">Disulfide bond</keyword>
<dbReference type="Gene3D" id="2.10.25.140">
    <property type="match status" value="1"/>
</dbReference>
<feature type="disulfide bond" evidence="14">
    <location>
        <begin position="487"/>
        <end position="496"/>
    </location>
</feature>
<proteinExistence type="predicted"/>
<keyword evidence="4" id="KW-0963">Cytoplasm</keyword>
<dbReference type="SUPFAM" id="SSF57184">
    <property type="entry name" value="Growth factor receptor domain"/>
    <property type="match status" value="1"/>
</dbReference>
<keyword evidence="7 16" id="KW-0732">Signal</keyword>
<dbReference type="FunFam" id="2.10.25.10:FF:000012">
    <property type="entry name" value="Delta-like protein"/>
    <property type="match status" value="1"/>
</dbReference>
<dbReference type="Gene3D" id="2.10.25.10">
    <property type="entry name" value="Laminin"/>
    <property type="match status" value="8"/>
</dbReference>
<evidence type="ECO:0000256" key="8">
    <source>
        <dbReference type="ARBA" id="ARBA00022737"/>
    </source>
</evidence>
<dbReference type="InterPro" id="IPR051830">
    <property type="entry name" value="NOTCH_homolog"/>
</dbReference>
<keyword evidence="5 14" id="KW-0245">EGF-like domain</keyword>
<reference evidence="21 22" key="1">
    <citation type="journal article" date="2019" name="BMC Genomics">
        <title>New insights from Opisthorchis felineus genome: update on genomics of the epidemiologically important liver flukes.</title>
        <authorList>
            <person name="Ershov N.I."/>
            <person name="Mordvinov V.A."/>
            <person name="Prokhortchouk E.B."/>
            <person name="Pakharukova M.Y."/>
            <person name="Gunbin K.V."/>
            <person name="Ustyantsev K."/>
            <person name="Genaev M.A."/>
            <person name="Blinov A.G."/>
            <person name="Mazur A."/>
            <person name="Boulygina E."/>
            <person name="Tsygankova S."/>
            <person name="Khrameeva E."/>
            <person name="Chekanov N."/>
            <person name="Fan G."/>
            <person name="Xiao A."/>
            <person name="Zhang H."/>
            <person name="Xu X."/>
            <person name="Yang H."/>
            <person name="Solovyev V."/>
            <person name="Lee S.M."/>
            <person name="Liu X."/>
            <person name="Afonnikov D.A."/>
            <person name="Skryabin K.G."/>
        </authorList>
    </citation>
    <scope>NUCLEOTIDE SEQUENCE [LARGE SCALE GENOMIC DNA]</scope>
    <source>
        <strain evidence="21">AK-0245</strain>
        <tissue evidence="21">Whole organism</tissue>
    </source>
</reference>
<dbReference type="FunFam" id="2.10.25.10:FF:000118">
    <property type="entry name" value="protein delta homolog 2"/>
    <property type="match status" value="1"/>
</dbReference>
<evidence type="ECO:0000256" key="3">
    <source>
        <dbReference type="ARBA" id="ARBA00022473"/>
    </source>
</evidence>
<protein>
    <recommendedName>
        <fullName evidence="16">Delta-like protein</fullName>
    </recommendedName>
</protein>
<accession>A0A4S2M377</accession>
<evidence type="ECO:0000256" key="16">
    <source>
        <dbReference type="RuleBase" id="RU280815"/>
    </source>
</evidence>
<dbReference type="Pfam" id="PF21700">
    <property type="entry name" value="EGF_DL_JAG"/>
    <property type="match status" value="1"/>
</dbReference>
<feature type="disulfide bond" evidence="14">
    <location>
        <begin position="331"/>
        <end position="340"/>
    </location>
</feature>
<dbReference type="PANTHER" id="PTHR24033:SF151">
    <property type="entry name" value="NOTCH 2"/>
    <property type="match status" value="1"/>
</dbReference>
<dbReference type="Pfam" id="PF23575">
    <property type="entry name" value="JAG1"/>
    <property type="match status" value="1"/>
</dbReference>
<dbReference type="InterPro" id="IPR000152">
    <property type="entry name" value="EGF-type_Asp/Asn_hydroxyl_site"/>
</dbReference>
<dbReference type="Pfam" id="PF01414">
    <property type="entry name" value="DSL"/>
    <property type="match status" value="1"/>
</dbReference>
<dbReference type="Gene3D" id="2.60.40.3510">
    <property type="match status" value="1"/>
</dbReference>
<feature type="transmembrane region" description="Helical" evidence="17">
    <location>
        <begin position="871"/>
        <end position="895"/>
    </location>
</feature>
<evidence type="ECO:0000256" key="10">
    <source>
        <dbReference type="ARBA" id="ARBA00023136"/>
    </source>
</evidence>
<evidence type="ECO:0000313" key="22">
    <source>
        <dbReference type="Proteomes" id="UP000308267"/>
    </source>
</evidence>
<dbReference type="FunFam" id="2.10.25.10:FF:000434">
    <property type="entry name" value="Predicted protein"/>
    <property type="match status" value="1"/>
</dbReference>
<evidence type="ECO:0000256" key="6">
    <source>
        <dbReference type="ARBA" id="ARBA00022692"/>
    </source>
</evidence>
<feature type="disulfide bond" evidence="14">
    <location>
        <begin position="466"/>
        <end position="476"/>
    </location>
</feature>
<dbReference type="OrthoDB" id="283575at2759"/>
<feature type="disulfide bond" evidence="14">
    <location>
        <begin position="562"/>
        <end position="571"/>
    </location>
</feature>
<dbReference type="GO" id="GO:0016020">
    <property type="term" value="C:membrane"/>
    <property type="evidence" value="ECO:0007669"/>
    <property type="project" value="UniProtKB-SubCell"/>
</dbReference>
<feature type="disulfide bond" evidence="14">
    <location>
        <begin position="450"/>
        <end position="459"/>
    </location>
</feature>
<feature type="disulfide bond" evidence="14">
    <location>
        <begin position="257"/>
        <end position="266"/>
    </location>
</feature>
<evidence type="ECO:0000256" key="7">
    <source>
        <dbReference type="ARBA" id="ARBA00022729"/>
    </source>
</evidence>
<feature type="domain" description="EGF-like" evidence="19">
    <location>
        <begin position="381"/>
        <end position="418"/>
    </location>
</feature>
<comment type="function">
    <text evidence="16">Putative Notch ligand involved in the mediation of Notch signaling.</text>
</comment>
<feature type="domain" description="EGF-like" evidence="19">
    <location>
        <begin position="419"/>
        <end position="460"/>
    </location>
</feature>
<evidence type="ECO:0000256" key="14">
    <source>
        <dbReference type="PROSITE-ProRule" id="PRU00076"/>
    </source>
</evidence>
<evidence type="ECO:0000256" key="5">
    <source>
        <dbReference type="ARBA" id="ARBA00022536"/>
    </source>
</evidence>
<dbReference type="PROSITE" id="PS50026">
    <property type="entry name" value="EGF_3"/>
    <property type="match status" value="8"/>
</dbReference>
<feature type="disulfide bond" evidence="14">
    <location>
        <begin position="369"/>
        <end position="378"/>
    </location>
</feature>
<organism evidence="21 22">
    <name type="scientific">Opisthorchis felineus</name>
    <dbReference type="NCBI Taxonomy" id="147828"/>
    <lineage>
        <taxon>Eukaryota</taxon>
        <taxon>Metazoa</taxon>
        <taxon>Spiralia</taxon>
        <taxon>Lophotrochozoa</taxon>
        <taxon>Platyhelminthes</taxon>
        <taxon>Trematoda</taxon>
        <taxon>Digenea</taxon>
        <taxon>Opisthorchiida</taxon>
        <taxon>Opisthorchiata</taxon>
        <taxon>Opisthorchiidae</taxon>
        <taxon>Opisthorchis</taxon>
    </lineage>
</organism>
<evidence type="ECO:0000256" key="13">
    <source>
        <dbReference type="ARBA" id="ARBA00061973"/>
    </source>
</evidence>
<dbReference type="InterPro" id="IPR056986">
    <property type="entry name" value="JAG1_1/2_dom"/>
</dbReference>
<evidence type="ECO:0000256" key="18">
    <source>
        <dbReference type="SAM" id="SignalP"/>
    </source>
</evidence>
<evidence type="ECO:0000256" key="11">
    <source>
        <dbReference type="ARBA" id="ARBA00023157"/>
    </source>
</evidence>
<dbReference type="SUPFAM" id="SSF57196">
    <property type="entry name" value="EGF/Laminin"/>
    <property type="match status" value="3"/>
</dbReference>
<dbReference type="PROSITE" id="PS01186">
    <property type="entry name" value="EGF_2"/>
    <property type="match status" value="5"/>
</dbReference>
<feature type="disulfide bond" evidence="14">
    <location>
        <begin position="524"/>
        <end position="533"/>
    </location>
</feature>
<evidence type="ECO:0000256" key="9">
    <source>
        <dbReference type="ARBA" id="ARBA00022989"/>
    </source>
</evidence>
<feature type="signal peptide" evidence="18">
    <location>
        <begin position="1"/>
        <end position="23"/>
    </location>
</feature>
<dbReference type="GO" id="GO:0005509">
    <property type="term" value="F:calcium ion binding"/>
    <property type="evidence" value="ECO:0007669"/>
    <property type="project" value="InterPro"/>
</dbReference>
<dbReference type="PROSITE" id="PS00022">
    <property type="entry name" value="EGF_1"/>
    <property type="match status" value="9"/>
</dbReference>
<feature type="domain" description="EGF-like" evidence="19">
    <location>
        <begin position="498"/>
        <end position="534"/>
    </location>
</feature>
<evidence type="ECO:0000256" key="2">
    <source>
        <dbReference type="ARBA" id="ARBA00004496"/>
    </source>
</evidence>
<comment type="subunit">
    <text evidence="13">Monomer. Interacts with SH3RF2.</text>
</comment>
<dbReference type="InterPro" id="IPR013032">
    <property type="entry name" value="EGF-like_CS"/>
</dbReference>
<comment type="subcellular location">
    <subcellularLocation>
        <location evidence="2">Cytoplasm</location>
    </subcellularLocation>
    <subcellularLocation>
        <location evidence="1 16">Membrane</location>
        <topology evidence="1 16">Single-pass type I membrane protein</topology>
    </subcellularLocation>
</comment>
<keyword evidence="12" id="KW-0325">Glycoprotein</keyword>
<dbReference type="FunFam" id="2.10.25.10:FF:000321">
    <property type="entry name" value="Protein delta homolog 1"/>
    <property type="match status" value="1"/>
</dbReference>
<dbReference type="InterPro" id="IPR001881">
    <property type="entry name" value="EGF-like_Ca-bd_dom"/>
</dbReference>
<dbReference type="InterPro" id="IPR000742">
    <property type="entry name" value="EGF"/>
</dbReference>
<dbReference type="AlphaFoldDB" id="A0A4S2M377"/>
<evidence type="ECO:0000259" key="20">
    <source>
        <dbReference type="PROSITE" id="PS51051"/>
    </source>
</evidence>